<feature type="compositionally biased region" description="Low complexity" evidence="2">
    <location>
        <begin position="69"/>
        <end position="91"/>
    </location>
</feature>
<organism evidence="4 5">
    <name type="scientific">Ficus carica</name>
    <name type="common">Common fig</name>
    <dbReference type="NCBI Taxonomy" id="3494"/>
    <lineage>
        <taxon>Eukaryota</taxon>
        <taxon>Viridiplantae</taxon>
        <taxon>Streptophyta</taxon>
        <taxon>Embryophyta</taxon>
        <taxon>Tracheophyta</taxon>
        <taxon>Spermatophyta</taxon>
        <taxon>Magnoliopsida</taxon>
        <taxon>eudicotyledons</taxon>
        <taxon>Gunneridae</taxon>
        <taxon>Pentapetalae</taxon>
        <taxon>rosids</taxon>
        <taxon>fabids</taxon>
        <taxon>Rosales</taxon>
        <taxon>Moraceae</taxon>
        <taxon>Ficeae</taxon>
        <taxon>Ficus</taxon>
    </lineage>
</organism>
<keyword evidence="3" id="KW-0812">Transmembrane</keyword>
<comment type="similarity">
    <text evidence="1">Belongs to the senescence regulator S40 family.</text>
</comment>
<proteinExistence type="inferred from homology"/>
<accession>A0AA88A6U3</accession>
<dbReference type="GO" id="GO:0010150">
    <property type="term" value="P:leaf senescence"/>
    <property type="evidence" value="ECO:0007669"/>
    <property type="project" value="UniProtKB-ARBA"/>
</dbReference>
<evidence type="ECO:0000256" key="3">
    <source>
        <dbReference type="SAM" id="Phobius"/>
    </source>
</evidence>
<keyword evidence="3" id="KW-1133">Transmembrane helix</keyword>
<feature type="region of interest" description="Disordered" evidence="2">
    <location>
        <begin position="537"/>
        <end position="579"/>
    </location>
</feature>
<evidence type="ECO:0000256" key="2">
    <source>
        <dbReference type="SAM" id="MobiDB-lite"/>
    </source>
</evidence>
<evidence type="ECO:0000313" key="5">
    <source>
        <dbReference type="Proteomes" id="UP001187192"/>
    </source>
</evidence>
<reference evidence="4" key="1">
    <citation type="submission" date="2023-07" db="EMBL/GenBank/DDBJ databases">
        <title>draft genome sequence of fig (Ficus carica).</title>
        <authorList>
            <person name="Takahashi T."/>
            <person name="Nishimura K."/>
        </authorList>
    </citation>
    <scope>NUCLEOTIDE SEQUENCE</scope>
</reference>
<dbReference type="EMBL" id="BTGU01000024">
    <property type="protein sequence ID" value="GMN46879.1"/>
    <property type="molecule type" value="Genomic_DNA"/>
</dbReference>
<dbReference type="PANTHER" id="PTHR33083:SF50">
    <property type="entry name" value="PROTEIN S40-7"/>
    <property type="match status" value="1"/>
</dbReference>
<name>A0AA88A6U3_FICCA</name>
<keyword evidence="5" id="KW-1185">Reference proteome</keyword>
<evidence type="ECO:0000313" key="4">
    <source>
        <dbReference type="EMBL" id="GMN46879.1"/>
    </source>
</evidence>
<feature type="region of interest" description="Disordered" evidence="2">
    <location>
        <begin position="1"/>
        <end position="99"/>
    </location>
</feature>
<keyword evidence="3" id="KW-0472">Membrane</keyword>
<sequence length="657" mass="71467">MDITGTSRIRHKQSPSSERFLGAYSHAPPDSNAGASTSSIPGDELHEDDIFWNGESAAETPRHDGNGHNHNVPSSPSSSSASASRVNNHNNRIVHPKGGFAQPEGFGILAALPENETSSPNLREFSYFFHKASVSSSCSSSPSSSRLIPVIPKPPQDRITPISSVKYHQSAPVNVPMLSEPMRRPRNFFAEVDADDDDDGDAEILPPHEIVARSLAQAPMLSCSVLEGAGRTLKGRDLRQDSGHLWLRDLGTMNGVFMEVKPQMNFVHKWDVSDKPPIRFTHARRAKHAWHGIKVQECEGERGRKNLVRILLEERECLESSPLVSVLFWGMAVKKMEGRMDSLEEKVVEMRGEDDGVGSYGSLASEDGGVRSVGFELGGEGDIGSGGSGAFEASSEEAPKADPANRKLEMSVFEGWNLEGWIFWAEHYFTFHRLGEAEKLEAIAVSMEGEEGTIQDYRRLFEVLSSPLTGLSEGVLESTFINGLRPDIRAEVRMMKPSGLPRIMEFAQWVEDRNGSLRPNKPGLGTLGFRTHGFSSGSGQCGSGPVTGYNPPSVGSGYSSPGPPPSSPYGSCPTTQFSPSSYSPQLPSFQCGQAVAPRQTGLSSSIFLHFLALMGPNKAYYVNYALRNAQLTTFYSILAAVDVFIASFLSGFFYAGL</sequence>
<evidence type="ECO:0000256" key="1">
    <source>
        <dbReference type="ARBA" id="ARBA00034773"/>
    </source>
</evidence>
<dbReference type="AlphaFoldDB" id="A0AA88A6U3"/>
<dbReference type="Proteomes" id="UP001187192">
    <property type="component" value="Unassembled WGS sequence"/>
</dbReference>
<feature type="compositionally biased region" description="Low complexity" evidence="2">
    <location>
        <begin position="548"/>
        <end position="560"/>
    </location>
</feature>
<comment type="caution">
    <text evidence="4">The sequence shown here is derived from an EMBL/GenBank/DDBJ whole genome shotgun (WGS) entry which is preliminary data.</text>
</comment>
<gene>
    <name evidence="4" type="ORF">TIFTF001_016065</name>
</gene>
<protein>
    <submittedName>
        <fullName evidence="4">Uncharacterized protein</fullName>
    </submittedName>
</protein>
<dbReference type="PANTHER" id="PTHR33083">
    <property type="entry name" value="EXPRESSED PROTEIN"/>
    <property type="match status" value="1"/>
</dbReference>
<feature type="transmembrane region" description="Helical" evidence="3">
    <location>
        <begin position="634"/>
        <end position="655"/>
    </location>
</feature>
<dbReference type="InterPro" id="IPR007608">
    <property type="entry name" value="Senescence_reg_S40"/>
</dbReference>
<dbReference type="Pfam" id="PF04520">
    <property type="entry name" value="Senescence_reg"/>
    <property type="match status" value="1"/>
</dbReference>